<evidence type="ECO:0000313" key="4">
    <source>
        <dbReference type="Proteomes" id="UP001215598"/>
    </source>
</evidence>
<keyword evidence="2" id="KW-0472">Membrane</keyword>
<dbReference type="AlphaFoldDB" id="A0AAD7I9A8"/>
<feature type="compositionally biased region" description="Polar residues" evidence="1">
    <location>
        <begin position="316"/>
        <end position="331"/>
    </location>
</feature>
<evidence type="ECO:0000313" key="3">
    <source>
        <dbReference type="EMBL" id="KAJ7736863.1"/>
    </source>
</evidence>
<name>A0AAD7I9A8_9AGAR</name>
<dbReference type="Proteomes" id="UP001215598">
    <property type="component" value="Unassembled WGS sequence"/>
</dbReference>
<feature type="transmembrane region" description="Helical" evidence="2">
    <location>
        <begin position="146"/>
        <end position="170"/>
    </location>
</feature>
<feature type="transmembrane region" description="Helical" evidence="2">
    <location>
        <begin position="30"/>
        <end position="51"/>
    </location>
</feature>
<evidence type="ECO:0000256" key="1">
    <source>
        <dbReference type="SAM" id="MobiDB-lite"/>
    </source>
</evidence>
<evidence type="ECO:0000256" key="2">
    <source>
        <dbReference type="SAM" id="Phobius"/>
    </source>
</evidence>
<keyword evidence="2" id="KW-1133">Transmembrane helix</keyword>
<comment type="caution">
    <text evidence="3">The sequence shown here is derived from an EMBL/GenBank/DDBJ whole genome shotgun (WGS) entry which is preliminary data.</text>
</comment>
<feature type="transmembrane region" description="Helical" evidence="2">
    <location>
        <begin position="190"/>
        <end position="212"/>
    </location>
</feature>
<keyword evidence="4" id="KW-1185">Reference proteome</keyword>
<feature type="transmembrane region" description="Helical" evidence="2">
    <location>
        <begin position="63"/>
        <end position="80"/>
    </location>
</feature>
<dbReference type="EMBL" id="JARKIB010000119">
    <property type="protein sequence ID" value="KAJ7736863.1"/>
    <property type="molecule type" value="Genomic_DNA"/>
</dbReference>
<accession>A0AAD7I9A8</accession>
<sequence length="348" mass="38411">MSGYNTSIYYGPDEDHATIEYERNFMAGDVVVGTGYGIQFVLWLNCARFLWGRRKSGLQAKILLVYMTSMLLIESLFVAVQARTVQMIYIDNRNYPGGPWAFFLASQTAAVNVIFYATLFLLTFLSDLLVLWRCWVIWSASGQTRLAWAVTAFPTILLLASFAMGTLWTLESSKPTLSLYSALPLAYGTSYYAISLSSNIILTLLITGRLIVYRRTLLKTLSPELASTYISLATVVVESAALYSITAILFLITYAINNPTNQIWLAVASACQQIANLLILSRLAQGSALQKDTLSGKTAPIHFKTASDRNRLSTNIDSFRTTEPPTESSLAGSEDAGFKEGRSDAEIV</sequence>
<keyword evidence="2" id="KW-0812">Transmembrane</keyword>
<feature type="compositionally biased region" description="Basic and acidic residues" evidence="1">
    <location>
        <begin position="336"/>
        <end position="348"/>
    </location>
</feature>
<protein>
    <submittedName>
        <fullName evidence="3">Uncharacterized protein</fullName>
    </submittedName>
</protein>
<feature type="region of interest" description="Disordered" evidence="1">
    <location>
        <begin position="316"/>
        <end position="348"/>
    </location>
</feature>
<organism evidence="3 4">
    <name type="scientific">Mycena metata</name>
    <dbReference type="NCBI Taxonomy" id="1033252"/>
    <lineage>
        <taxon>Eukaryota</taxon>
        <taxon>Fungi</taxon>
        <taxon>Dikarya</taxon>
        <taxon>Basidiomycota</taxon>
        <taxon>Agaricomycotina</taxon>
        <taxon>Agaricomycetes</taxon>
        <taxon>Agaricomycetidae</taxon>
        <taxon>Agaricales</taxon>
        <taxon>Marasmiineae</taxon>
        <taxon>Mycenaceae</taxon>
        <taxon>Mycena</taxon>
    </lineage>
</organism>
<feature type="transmembrane region" description="Helical" evidence="2">
    <location>
        <begin position="232"/>
        <end position="256"/>
    </location>
</feature>
<gene>
    <name evidence="3" type="ORF">B0H16DRAFT_1730607</name>
</gene>
<reference evidence="3" key="1">
    <citation type="submission" date="2023-03" db="EMBL/GenBank/DDBJ databases">
        <title>Massive genome expansion in bonnet fungi (Mycena s.s.) driven by repeated elements and novel gene families across ecological guilds.</title>
        <authorList>
            <consortium name="Lawrence Berkeley National Laboratory"/>
            <person name="Harder C.B."/>
            <person name="Miyauchi S."/>
            <person name="Viragh M."/>
            <person name="Kuo A."/>
            <person name="Thoen E."/>
            <person name="Andreopoulos B."/>
            <person name="Lu D."/>
            <person name="Skrede I."/>
            <person name="Drula E."/>
            <person name="Henrissat B."/>
            <person name="Morin E."/>
            <person name="Kohler A."/>
            <person name="Barry K."/>
            <person name="LaButti K."/>
            <person name="Morin E."/>
            <person name="Salamov A."/>
            <person name="Lipzen A."/>
            <person name="Mereny Z."/>
            <person name="Hegedus B."/>
            <person name="Baldrian P."/>
            <person name="Stursova M."/>
            <person name="Weitz H."/>
            <person name="Taylor A."/>
            <person name="Grigoriev I.V."/>
            <person name="Nagy L.G."/>
            <person name="Martin F."/>
            <person name="Kauserud H."/>
        </authorList>
    </citation>
    <scope>NUCLEOTIDE SEQUENCE</scope>
    <source>
        <strain evidence="3">CBHHK182m</strain>
    </source>
</reference>
<proteinExistence type="predicted"/>
<feature type="transmembrane region" description="Helical" evidence="2">
    <location>
        <begin position="100"/>
        <end position="125"/>
    </location>
</feature>